<reference evidence="1 2" key="1">
    <citation type="submission" date="2016-10" db="EMBL/GenBank/DDBJ databases">
        <authorList>
            <person name="de Groot N.N."/>
        </authorList>
    </citation>
    <scope>NUCLEOTIDE SEQUENCE [LARGE SCALE GENOMIC DNA]</scope>
    <source>
        <strain evidence="1 2">CGMCC 1.8891</strain>
    </source>
</reference>
<gene>
    <name evidence="1" type="ORF">SAMN04488138_107202</name>
</gene>
<keyword evidence="2" id="KW-1185">Reference proteome</keyword>
<dbReference type="Gene3D" id="3.90.550.10">
    <property type="entry name" value="Spore Coat Polysaccharide Biosynthesis Protein SpsA, Chain A"/>
    <property type="match status" value="1"/>
</dbReference>
<sequence>MIWSNADITVAISTIGTGIERLRLPEARAGLTYLILVQQPPSQIATPEVKRADVRVETLPSVGLSHSRNAAIDLCETPFLLFADDDMDLNPKGISALAVHLEQDTELALAAGWRDTAFHAYRRSKQRHALTLFNSGRVCAPEFMVRVDKVKQSNLHFDTGFGVGAPQPTGEDYIFVTDLLKRGLKAQSFPIKTGHHIGDSTGQIWQDATLVHARRAVLSRVFGPRAPLIACAYALRHYRKFSGPDAAFAFCCDKLGPTTSHDRSEECR</sequence>
<dbReference type="EMBL" id="FORY01000007">
    <property type="protein sequence ID" value="SFJ64744.1"/>
    <property type="molecule type" value="Genomic_DNA"/>
</dbReference>
<organism evidence="1 2">
    <name type="scientific">Celeribacter halophilus</name>
    <dbReference type="NCBI Taxonomy" id="576117"/>
    <lineage>
        <taxon>Bacteria</taxon>
        <taxon>Pseudomonadati</taxon>
        <taxon>Pseudomonadota</taxon>
        <taxon>Alphaproteobacteria</taxon>
        <taxon>Rhodobacterales</taxon>
        <taxon>Roseobacteraceae</taxon>
        <taxon>Celeribacter</taxon>
    </lineage>
</organism>
<protein>
    <recommendedName>
        <fullName evidence="3">Glycosyl transferase family 2</fullName>
    </recommendedName>
</protein>
<dbReference type="SUPFAM" id="SSF53448">
    <property type="entry name" value="Nucleotide-diphospho-sugar transferases"/>
    <property type="match status" value="1"/>
</dbReference>
<accession>A0A1I3T0Z0</accession>
<name>A0A1I3T0Z0_9RHOB</name>
<dbReference type="Proteomes" id="UP000183299">
    <property type="component" value="Unassembled WGS sequence"/>
</dbReference>
<evidence type="ECO:0000313" key="2">
    <source>
        <dbReference type="Proteomes" id="UP000183299"/>
    </source>
</evidence>
<dbReference type="AlphaFoldDB" id="A0A1I3T0Z0"/>
<dbReference type="STRING" id="576117.SAMN04488138_107202"/>
<evidence type="ECO:0008006" key="3">
    <source>
        <dbReference type="Google" id="ProtNLM"/>
    </source>
</evidence>
<dbReference type="CDD" id="cd00761">
    <property type="entry name" value="Glyco_tranf_GTA_type"/>
    <property type="match status" value="1"/>
</dbReference>
<proteinExistence type="predicted"/>
<evidence type="ECO:0000313" key="1">
    <source>
        <dbReference type="EMBL" id="SFJ64744.1"/>
    </source>
</evidence>
<dbReference type="InterPro" id="IPR029044">
    <property type="entry name" value="Nucleotide-diphossugar_trans"/>
</dbReference>